<evidence type="ECO:0000313" key="1">
    <source>
        <dbReference type="EMBL" id="MBW4560136.1"/>
    </source>
</evidence>
<dbReference type="AlphaFoldDB" id="A0A951PWD8"/>
<sequence>MNRKFSILLLGVDYFTNSPSMVAINSGEYALTLLLNRDITSPCLLTKNFQSSKRQTLLAQLRTVAKFLTLQVTQSYFLNFVDNTGNTATLILIHLGK</sequence>
<evidence type="ECO:0000313" key="2">
    <source>
        <dbReference type="Proteomes" id="UP000715781"/>
    </source>
</evidence>
<proteinExistence type="predicted"/>
<dbReference type="Proteomes" id="UP000715781">
    <property type="component" value="Unassembled WGS sequence"/>
</dbReference>
<name>A0A951PWD8_9NOST</name>
<comment type="caution">
    <text evidence="1">The sequence shown here is derived from an EMBL/GenBank/DDBJ whole genome shotgun (WGS) entry which is preliminary data.</text>
</comment>
<dbReference type="EMBL" id="JAHHHN010000001">
    <property type="protein sequence ID" value="MBW4560136.1"/>
    <property type="molecule type" value="Genomic_DNA"/>
</dbReference>
<reference evidence="1" key="2">
    <citation type="journal article" date="2022" name="Microbiol. Resour. Announc.">
        <title>Metagenome Sequencing to Explore Phylogenomics of Terrestrial Cyanobacteria.</title>
        <authorList>
            <person name="Ward R.D."/>
            <person name="Stajich J.E."/>
            <person name="Johansen J.R."/>
            <person name="Huntemann M."/>
            <person name="Clum A."/>
            <person name="Foster B."/>
            <person name="Foster B."/>
            <person name="Roux S."/>
            <person name="Palaniappan K."/>
            <person name="Varghese N."/>
            <person name="Mukherjee S."/>
            <person name="Reddy T.B.K."/>
            <person name="Daum C."/>
            <person name="Copeland A."/>
            <person name="Chen I.A."/>
            <person name="Ivanova N.N."/>
            <person name="Kyrpides N.C."/>
            <person name="Shapiro N."/>
            <person name="Eloe-Fadrosh E.A."/>
            <person name="Pietrasiak N."/>
        </authorList>
    </citation>
    <scope>NUCLEOTIDE SEQUENCE</scope>
    <source>
        <strain evidence="1">JT2-VF2</strain>
    </source>
</reference>
<gene>
    <name evidence="1" type="ORF">KME32_03085</name>
</gene>
<protein>
    <submittedName>
        <fullName evidence="1">Uncharacterized protein</fullName>
    </submittedName>
</protein>
<reference evidence="1" key="1">
    <citation type="submission" date="2021-05" db="EMBL/GenBank/DDBJ databases">
        <authorList>
            <person name="Pietrasiak N."/>
            <person name="Ward R."/>
            <person name="Stajich J.E."/>
            <person name="Kurbessoian T."/>
        </authorList>
    </citation>
    <scope>NUCLEOTIDE SEQUENCE</scope>
    <source>
        <strain evidence="1">JT2-VF2</strain>
    </source>
</reference>
<organism evidence="1 2">
    <name type="scientific">Mojavia pulchra JT2-VF2</name>
    <dbReference type="NCBI Taxonomy" id="287848"/>
    <lineage>
        <taxon>Bacteria</taxon>
        <taxon>Bacillati</taxon>
        <taxon>Cyanobacteriota</taxon>
        <taxon>Cyanophyceae</taxon>
        <taxon>Nostocales</taxon>
        <taxon>Nostocaceae</taxon>
    </lineage>
</organism>
<accession>A0A951PWD8</accession>